<dbReference type="PROSITE" id="PS51412">
    <property type="entry name" value="MACPF_2"/>
    <property type="match status" value="1"/>
</dbReference>
<dbReference type="InterPro" id="IPR013320">
    <property type="entry name" value="ConA-like_dom_sf"/>
</dbReference>
<feature type="domain" description="MACPF" evidence="1">
    <location>
        <begin position="66"/>
        <end position="391"/>
    </location>
</feature>
<dbReference type="AlphaFoldDB" id="A0AAU9WRY9"/>
<feature type="non-terminal residue" evidence="2">
    <location>
        <position position="1"/>
    </location>
</feature>
<dbReference type="SMART" id="SM00457">
    <property type="entry name" value="MACPF"/>
    <property type="match status" value="1"/>
</dbReference>
<comment type="caution">
    <text evidence="2">The sequence shown here is derived from an EMBL/GenBank/DDBJ whole genome shotgun (WGS) entry which is preliminary data.</text>
</comment>
<dbReference type="CDD" id="cd00064">
    <property type="entry name" value="FU"/>
    <property type="match status" value="1"/>
</dbReference>
<organism evidence="2 3">
    <name type="scientific">Pocillopora meandrina</name>
    <dbReference type="NCBI Taxonomy" id="46732"/>
    <lineage>
        <taxon>Eukaryota</taxon>
        <taxon>Metazoa</taxon>
        <taxon>Cnidaria</taxon>
        <taxon>Anthozoa</taxon>
        <taxon>Hexacorallia</taxon>
        <taxon>Scleractinia</taxon>
        <taxon>Astrocoeniina</taxon>
        <taxon>Pocilloporidae</taxon>
        <taxon>Pocillopora</taxon>
    </lineage>
</organism>
<dbReference type="InterPro" id="IPR020864">
    <property type="entry name" value="MACPF"/>
</dbReference>
<evidence type="ECO:0000313" key="3">
    <source>
        <dbReference type="Proteomes" id="UP001159428"/>
    </source>
</evidence>
<name>A0AAU9WRY9_9CNID</name>
<gene>
    <name evidence="2" type="ORF">PMEA_00009465</name>
</gene>
<dbReference type="EMBL" id="CALNXJ010000019">
    <property type="protein sequence ID" value="CAH3123070.1"/>
    <property type="molecule type" value="Genomic_DNA"/>
</dbReference>
<reference evidence="2 3" key="1">
    <citation type="submission" date="2022-05" db="EMBL/GenBank/DDBJ databases">
        <authorList>
            <consortium name="Genoscope - CEA"/>
            <person name="William W."/>
        </authorList>
    </citation>
    <scope>NUCLEOTIDE SEQUENCE [LARGE SCALE GENOMIC DNA]</scope>
</reference>
<dbReference type="Pfam" id="PF01823">
    <property type="entry name" value="MACPF"/>
    <property type="match status" value="1"/>
</dbReference>
<dbReference type="PANTHER" id="PTHR46549">
    <property type="entry name" value="MACPF DOMAIN-CONTAINING PROTEIN"/>
    <property type="match status" value="1"/>
</dbReference>
<keyword evidence="3" id="KW-1185">Reference proteome</keyword>
<sequence length="1178" mass="132144">IQIKLDITPDKAWISDDMFVPSAYHLDASIEDNSKSPVEEGETPFTYPAGVGQILMNGCWGKDYKIGDPCYNAKENSSICRDMIDGAAFIGVGFDGSGEYSPESRKMSIVQRNCVNKATYDDLDVPDTMNVHGIYETSAFTLTFENRAEYQTYLQHQAGVSGSIFGFSAGVKKAWGGSMQTSTQQYMAALYVDAERYEIFMDEVKPSDLSLSFLREFMELPISYFQPGAQIKYQNFIQRWGTHYIKSAKFGGQLQIRKTMEASQVASKHAFAEKMEMEFRFLFASGGAKSSTEGGQEAKAQNKFTSTSVMAQGGSQEIATILSDVYSPTFKSSLREWLQSIPNYPKAFRFLLGSIVDLVNFRANDLFSAEDVDWGCEGNVQNIVEETRGETTQRYYTVTNADGRVKKFYCPFQDREELDVALRKRRSSLNRAIEIFMAEGPISVSDMVISKCTQEDKTTEVNDGFFLNTRVPKWKEIVQENSTLTVKFDMETNLARGVDGLGKIEKNMTREVKFTGGRWFTADEYGKFHLYSGYRNGKSGELRNHKLSIFGLVLSYNSKYGSLDLIKEDFNESKRTYPTLREEMIGFPLAHLTVTQSNSFHDSVKRGSAPSPAVTPCNVKWSNALRLDPTTTGGRCLHFTASSAGDFFVVFATIPSRRSSWYHVQIGVRKVAIYKGEREVTSTSDTGSVSIGDALLYQSYFVCLYEKPNSTLIEYGKSLGISDGGDIYLTHLDANDPLNVRFYAFGNMDKVVKIWDAHITPRDLTDADCKGSTYKDLPTNLCFLKCHEYCDPFAGCKNAGAKDLRPSDCLACRVAKDPVTNVCLEKCPENTQPDEKKECLLTFDAKTIVPGGVTATSRYLKRWQVSGVKIQDMPALNHMTLCLWTKFPQTNLRGIKITGLASYYDTNRKSGFFLRNVEYGKNGGGYIHFGLGHVPKEFDEARCASFPDCYRMNNDRVSKTLFKIFVNIVQLSIATEGKMVPLSPFRRRKTLRFSRAFLDDNEWHRLCIAWNGVSGVTKVYVDGVQDKSAKFGKYAVGGLLKDSLPGGGTLEVLPVHSQVVYVSELNLWDKVLSAVEISESSKLCFGKQGNVKKWSDFWPAFSKYKSRYEAPSQCKSPIGSSEEMMEEDLVVSNGSDEEMMEEGLVVSENRPFPANAKKRRAFKYARKGQKKSHPVALM</sequence>
<dbReference type="SUPFAM" id="SSF49899">
    <property type="entry name" value="Concanavalin A-like lectins/glucanases"/>
    <property type="match status" value="1"/>
</dbReference>
<proteinExistence type="predicted"/>
<dbReference type="Pfam" id="PF00354">
    <property type="entry name" value="Pentaxin"/>
    <property type="match status" value="1"/>
</dbReference>
<dbReference type="PANTHER" id="PTHR46549:SF1">
    <property type="entry name" value="MACPF DOMAIN-CONTAINING PROTEIN"/>
    <property type="match status" value="1"/>
</dbReference>
<protein>
    <recommendedName>
        <fullName evidence="1">MACPF domain-containing protein</fullName>
    </recommendedName>
</protein>
<dbReference type="SMART" id="SM00261">
    <property type="entry name" value="FU"/>
    <property type="match status" value="1"/>
</dbReference>
<accession>A0AAU9WRY9</accession>
<evidence type="ECO:0000313" key="2">
    <source>
        <dbReference type="EMBL" id="CAH3123070.1"/>
    </source>
</evidence>
<dbReference type="InterPro" id="IPR001759">
    <property type="entry name" value="PTX_dom"/>
</dbReference>
<evidence type="ECO:0000259" key="1">
    <source>
        <dbReference type="PROSITE" id="PS51412"/>
    </source>
</evidence>
<dbReference type="Proteomes" id="UP001159428">
    <property type="component" value="Unassembled WGS sequence"/>
</dbReference>
<dbReference type="Gene3D" id="2.60.120.200">
    <property type="match status" value="1"/>
</dbReference>
<dbReference type="InterPro" id="IPR006212">
    <property type="entry name" value="Furin_repeat"/>
</dbReference>